<dbReference type="EMBL" id="CABWMV010000003">
    <property type="protein sequence ID" value="VXC44208.1"/>
    <property type="molecule type" value="Genomic_DNA"/>
</dbReference>
<gene>
    <name evidence="1" type="ORF">SPHINGO8BC_110238</name>
</gene>
<dbReference type="Proteomes" id="UP000432350">
    <property type="component" value="Unassembled WGS sequence"/>
</dbReference>
<reference evidence="1 2" key="1">
    <citation type="submission" date="2019-10" db="EMBL/GenBank/DDBJ databases">
        <authorList>
            <person name="Karimi E."/>
        </authorList>
    </citation>
    <scope>NUCLEOTIDE SEQUENCE [LARGE SCALE GENOMIC DNA]</scope>
    <source>
        <strain evidence="1">Sphingobacterium sp. 8BC</strain>
    </source>
</reference>
<organism evidence="1 2">
    <name type="scientific">Sphingobacterium multivorum</name>
    <dbReference type="NCBI Taxonomy" id="28454"/>
    <lineage>
        <taxon>Bacteria</taxon>
        <taxon>Pseudomonadati</taxon>
        <taxon>Bacteroidota</taxon>
        <taxon>Sphingobacteriia</taxon>
        <taxon>Sphingobacteriales</taxon>
        <taxon>Sphingobacteriaceae</taxon>
        <taxon>Sphingobacterium</taxon>
    </lineage>
</organism>
<accession>A0A653YNP9</accession>
<name>A0A653YNP9_SPHMU</name>
<sequence length="122" mass="13732">MDYNIDLNEFDITVVRGNTEEFVFWGWEVVEEDTGDIVPFSLTGKDIRVQFKPDLNATEIALELTVANGGLTVEPTKLTMNFGVNTIDLKCDIYYYDILVVDGTERTTFVKGKLILTGIVTK</sequence>
<dbReference type="AlphaFoldDB" id="A0A653YNP9"/>
<proteinExistence type="predicted"/>
<evidence type="ECO:0000313" key="1">
    <source>
        <dbReference type="EMBL" id="VXC44208.1"/>
    </source>
</evidence>
<dbReference type="RefSeq" id="WP_159333247.1">
    <property type="nucleotide sequence ID" value="NZ_LR733857.1"/>
</dbReference>
<evidence type="ECO:0000313" key="2">
    <source>
        <dbReference type="Proteomes" id="UP000432350"/>
    </source>
</evidence>
<protein>
    <submittedName>
        <fullName evidence="1">Uncharacterized protein</fullName>
    </submittedName>
</protein>